<evidence type="ECO:0000313" key="1">
    <source>
        <dbReference type="EMBL" id="PIC30134.1"/>
    </source>
</evidence>
<dbReference type="InterPro" id="IPR035940">
    <property type="entry name" value="CAP_sf"/>
</dbReference>
<accession>A0A2G5TSA9</accession>
<protein>
    <submittedName>
        <fullName evidence="1">Uncharacterized protein</fullName>
    </submittedName>
</protein>
<sequence length="141" mass="16691">MITSSTVILDNQQSDFIDLINEERRAFAKRFGIRNMHKLYWDQGLHDIVETLSNDPKTLRGALKSQPHYFSLVLSMDQRGIDELNQAKEKWLEILKQNRNNNHVDPFFIRYVYLYPEQTTVACIQRSVVQNYTYICFFGPQ</sequence>
<reference evidence="2" key="1">
    <citation type="submission" date="2017-10" db="EMBL/GenBank/DDBJ databases">
        <title>Rapid genome shrinkage in a self-fertile nematode reveals novel sperm competition proteins.</title>
        <authorList>
            <person name="Yin D."/>
            <person name="Schwarz E.M."/>
            <person name="Thomas C.G."/>
            <person name="Felde R.L."/>
            <person name="Korf I.F."/>
            <person name="Cutter A.D."/>
            <person name="Schartner C.M."/>
            <person name="Ralston E.J."/>
            <person name="Meyer B.J."/>
            <person name="Haag E.S."/>
        </authorList>
    </citation>
    <scope>NUCLEOTIDE SEQUENCE [LARGE SCALE GENOMIC DNA]</scope>
    <source>
        <strain evidence="2">JU1422</strain>
    </source>
</reference>
<dbReference type="Proteomes" id="UP000230233">
    <property type="component" value="Chromosome V"/>
</dbReference>
<dbReference type="AlphaFoldDB" id="A0A2G5TSA9"/>
<name>A0A2G5TSA9_9PELO</name>
<keyword evidence="2" id="KW-1185">Reference proteome</keyword>
<evidence type="ECO:0000313" key="2">
    <source>
        <dbReference type="Proteomes" id="UP000230233"/>
    </source>
</evidence>
<proteinExistence type="predicted"/>
<comment type="caution">
    <text evidence="1">The sequence shown here is derived from an EMBL/GenBank/DDBJ whole genome shotgun (WGS) entry which is preliminary data.</text>
</comment>
<dbReference type="SUPFAM" id="SSF55797">
    <property type="entry name" value="PR-1-like"/>
    <property type="match status" value="1"/>
</dbReference>
<dbReference type="Gene3D" id="3.40.33.10">
    <property type="entry name" value="CAP"/>
    <property type="match status" value="1"/>
</dbReference>
<dbReference type="EMBL" id="PDUG01000005">
    <property type="protein sequence ID" value="PIC30134.1"/>
    <property type="molecule type" value="Genomic_DNA"/>
</dbReference>
<gene>
    <name evidence="1" type="primary">Cnig_chr_V.g21482</name>
    <name evidence="1" type="ORF">B9Z55_021482</name>
</gene>
<organism evidence="1 2">
    <name type="scientific">Caenorhabditis nigoni</name>
    <dbReference type="NCBI Taxonomy" id="1611254"/>
    <lineage>
        <taxon>Eukaryota</taxon>
        <taxon>Metazoa</taxon>
        <taxon>Ecdysozoa</taxon>
        <taxon>Nematoda</taxon>
        <taxon>Chromadorea</taxon>
        <taxon>Rhabditida</taxon>
        <taxon>Rhabditina</taxon>
        <taxon>Rhabditomorpha</taxon>
        <taxon>Rhabditoidea</taxon>
        <taxon>Rhabditidae</taxon>
        <taxon>Peloderinae</taxon>
        <taxon>Caenorhabditis</taxon>
    </lineage>
</organism>